<dbReference type="PANTHER" id="PTHR10762:SF1">
    <property type="entry name" value="2-(3-AMINO-3-CARBOXYPROPYL)HISTIDINE SYNTHASE SUBUNIT 1"/>
    <property type="match status" value="1"/>
</dbReference>
<evidence type="ECO:0000256" key="3">
    <source>
        <dbReference type="ARBA" id="ARBA00010173"/>
    </source>
</evidence>
<dbReference type="UniPathway" id="UPA00559"/>
<dbReference type="InterPro" id="IPR016435">
    <property type="entry name" value="DPH1/DPH2"/>
</dbReference>
<dbReference type="GO" id="GO:0051536">
    <property type="term" value="F:iron-sulfur cluster binding"/>
    <property type="evidence" value="ECO:0007669"/>
    <property type="project" value="UniProtKB-KW"/>
</dbReference>
<dbReference type="Gene3D" id="3.40.50.11840">
    <property type="entry name" value="Diphthamide synthesis DPH1/DPH2 domain 1"/>
    <property type="match status" value="1"/>
</dbReference>
<dbReference type="GO" id="GO:0017183">
    <property type="term" value="P:protein histidyl modification to diphthamide"/>
    <property type="evidence" value="ECO:0007669"/>
    <property type="project" value="UniProtKB-UniPathway"/>
</dbReference>
<comment type="similarity">
    <text evidence="3">Belongs to the DPH1/DPH2 family. DPH1 subfamily.</text>
</comment>
<comment type="catalytic activity">
    <reaction evidence="14">
        <text>L-histidyl-[translation elongation factor 2] + S-adenosyl-L-methionine = 2-[(3S)-amino-3-carboxypropyl]-L-histidyl-[translation elongation factor 2] + S-methyl-5'-thioadenosine + H(+)</text>
        <dbReference type="Rhea" id="RHEA:36783"/>
        <dbReference type="Rhea" id="RHEA-COMP:9748"/>
        <dbReference type="Rhea" id="RHEA-COMP:9749"/>
        <dbReference type="ChEBI" id="CHEBI:15378"/>
        <dbReference type="ChEBI" id="CHEBI:17509"/>
        <dbReference type="ChEBI" id="CHEBI:29979"/>
        <dbReference type="ChEBI" id="CHEBI:59789"/>
        <dbReference type="ChEBI" id="CHEBI:73995"/>
        <dbReference type="EC" id="2.5.1.108"/>
    </reaction>
</comment>
<keyword evidence="9" id="KW-0408">Iron</keyword>
<gene>
    <name evidence="17" type="ORF">CONPUDRAFT_168751</name>
</gene>
<evidence type="ECO:0000256" key="8">
    <source>
        <dbReference type="ARBA" id="ARBA00022723"/>
    </source>
</evidence>
<dbReference type="Proteomes" id="UP000053558">
    <property type="component" value="Unassembled WGS sequence"/>
</dbReference>
<evidence type="ECO:0000256" key="12">
    <source>
        <dbReference type="ARBA" id="ARBA00032574"/>
    </source>
</evidence>
<keyword evidence="8" id="KW-0479">Metal-binding</keyword>
<comment type="pathway">
    <text evidence="2">Protein modification; peptidyl-diphthamide biosynthesis.</text>
</comment>
<dbReference type="GeneID" id="19206064"/>
<keyword evidence="7" id="KW-0949">S-adenosyl-L-methionine</keyword>
<feature type="compositionally biased region" description="Basic and acidic residues" evidence="16">
    <location>
        <begin position="1"/>
        <end position="10"/>
    </location>
</feature>
<keyword evidence="6" id="KW-0808">Transferase</keyword>
<dbReference type="PIRSF" id="PIRSF004967">
    <property type="entry name" value="DPH1"/>
    <property type="match status" value="1"/>
</dbReference>
<proteinExistence type="inferred from homology"/>
<evidence type="ECO:0000313" key="17">
    <source>
        <dbReference type="EMBL" id="EIW76164.1"/>
    </source>
</evidence>
<dbReference type="InterPro" id="IPR042265">
    <property type="entry name" value="DPH1/DPH2_3"/>
</dbReference>
<dbReference type="OMA" id="PGQVLGC"/>
<evidence type="ECO:0000256" key="7">
    <source>
        <dbReference type="ARBA" id="ARBA00022691"/>
    </source>
</evidence>
<dbReference type="OrthoDB" id="1649088at2759"/>
<dbReference type="KEGG" id="cput:CONPUDRAFT_168751"/>
<comment type="function">
    <text evidence="15">Catalyzes the first step of diphthamide biosynthesis, a post-translational modification of histidine which occurs in elongation factor 2. DPH1 and DPH2 transfer a 3-amino-3-carboxypropyl (ACP) group from S-adenosyl-L-methionine (SAM) to a histidine residue, the reaction is assisted by a reduction system comprising DPH3 and a NADH-dependent reductase, predominantly CBR1.</text>
</comment>
<dbReference type="Pfam" id="PF01866">
    <property type="entry name" value="Diphthamide_syn"/>
    <property type="match status" value="3"/>
</dbReference>
<dbReference type="SFLD" id="SFLDS00032">
    <property type="entry name" value="Radical_SAM_3-amino-3-carboxyp"/>
    <property type="match status" value="1"/>
</dbReference>
<dbReference type="Gene3D" id="3.40.50.11860">
    <property type="entry name" value="Diphthamide synthesis DPH1/DPH2 domain 3"/>
    <property type="match status" value="1"/>
</dbReference>
<dbReference type="NCBIfam" id="TIGR00322">
    <property type="entry name" value="diphth2_R"/>
    <property type="match status" value="3"/>
</dbReference>
<dbReference type="RefSeq" id="XP_007773430.1">
    <property type="nucleotide sequence ID" value="XM_007775240.1"/>
</dbReference>
<dbReference type="InterPro" id="IPR035435">
    <property type="entry name" value="DPH1/DPH2_euk_archaea"/>
</dbReference>
<evidence type="ECO:0000256" key="2">
    <source>
        <dbReference type="ARBA" id="ARBA00005156"/>
    </source>
</evidence>
<evidence type="ECO:0000256" key="15">
    <source>
        <dbReference type="ARBA" id="ARBA00060338"/>
    </source>
</evidence>
<evidence type="ECO:0000256" key="10">
    <source>
        <dbReference type="ARBA" id="ARBA00023014"/>
    </source>
</evidence>
<sequence>MAEQLAQDKGKGKKPANASKPRKRFVGSKSSGPTRSGPPPVVANQIPDDILSDVLLNQAISQLPSNYSFEIHKTIHHVRKNNANMVSLQMPEGLQMFACTIADIIERFTDALTVIMGDVTYGACCIDDYTAKALGCDMLIHYGHSCLVPMDQTSIKTLYVFVEISVDSSHVAETIRLNFPDDRQVFREKILDREPSSDAGTARLDHLRVEAPEVNENGTAVDDSAQPSLSSASPTRLALVSTIQFAAALQRLREDLSAEWTAPEPGQSYVGLLESAPSTSAAESAARPKLWRGNYDVSVPRSKPLSPGEILGCTAPQLNGDADAIVYLGDGRFHLEAIMIANPDVPAFRYDPYSKKLTRELYDHREMRTIRDDAVQTARKSIASLPETQTQQNAGRDLTNSTGSDPSQDGPVWGVILGTLGRQGSFGQLQAIANQLAAYRVSIPYVPILLSELSPAKLSLFNPHIATFVQTSCPRLSIDWGYAFDKPLLSPYEAAVAVGKAKGWSVKAEDQQQSGEGRYPMDFYEAGTPWAVSRLRGEFPS</sequence>
<evidence type="ECO:0000256" key="5">
    <source>
        <dbReference type="ARBA" id="ARBA00021915"/>
    </source>
</evidence>
<dbReference type="GO" id="GO:0090560">
    <property type="term" value="F:2-(3-amino-3-carboxypropyl)histidine synthase activity"/>
    <property type="evidence" value="ECO:0007669"/>
    <property type="project" value="UniProtKB-EC"/>
</dbReference>
<evidence type="ECO:0000256" key="4">
    <source>
        <dbReference type="ARBA" id="ARBA00012221"/>
    </source>
</evidence>
<dbReference type="PANTHER" id="PTHR10762">
    <property type="entry name" value="DIPHTHAMIDE BIOSYNTHESIS PROTEIN"/>
    <property type="match status" value="1"/>
</dbReference>
<dbReference type="InterPro" id="IPR042264">
    <property type="entry name" value="DPH1/DPH2_2"/>
</dbReference>
<evidence type="ECO:0000256" key="16">
    <source>
        <dbReference type="SAM" id="MobiDB-lite"/>
    </source>
</evidence>
<protein>
    <recommendedName>
        <fullName evidence="5">2-(3-amino-3-carboxypropyl)histidine synthase subunit 1</fullName>
        <ecNumber evidence="4">2.5.1.108</ecNumber>
    </recommendedName>
    <alternativeName>
        <fullName evidence="12">Diphthamide biosynthesis protein 1</fullName>
    </alternativeName>
    <alternativeName>
        <fullName evidence="13">Diphtheria toxin resistance protein 1</fullName>
    </alternativeName>
    <alternativeName>
        <fullName evidence="11">S-adenosyl-L-methionine:L-histidine 3-amino-3-carboxypropyltransferase 1</fullName>
    </alternativeName>
</protein>
<dbReference type="Gene3D" id="3.40.50.11850">
    <property type="entry name" value="Diphthamide synthesis DPH1/DPH2 domain 2"/>
    <property type="match status" value="1"/>
</dbReference>
<evidence type="ECO:0000256" key="9">
    <source>
        <dbReference type="ARBA" id="ARBA00023004"/>
    </source>
</evidence>
<keyword evidence="18" id="KW-1185">Reference proteome</keyword>
<dbReference type="FunFam" id="3.40.50.11840:FF:000001">
    <property type="entry name" value="2-(3-amino-3-carboxypropyl)histidine synthase subunit 1"/>
    <property type="match status" value="1"/>
</dbReference>
<evidence type="ECO:0000256" key="6">
    <source>
        <dbReference type="ARBA" id="ARBA00022679"/>
    </source>
</evidence>
<dbReference type="EC" id="2.5.1.108" evidence="4"/>
<evidence type="ECO:0000256" key="11">
    <source>
        <dbReference type="ARBA" id="ARBA00031690"/>
    </source>
</evidence>
<dbReference type="InterPro" id="IPR042263">
    <property type="entry name" value="DPH1/DPH2_1"/>
</dbReference>
<organism evidence="17 18">
    <name type="scientific">Coniophora puteana (strain RWD-64-598)</name>
    <name type="common">Brown rot fungus</name>
    <dbReference type="NCBI Taxonomy" id="741705"/>
    <lineage>
        <taxon>Eukaryota</taxon>
        <taxon>Fungi</taxon>
        <taxon>Dikarya</taxon>
        <taxon>Basidiomycota</taxon>
        <taxon>Agaricomycotina</taxon>
        <taxon>Agaricomycetes</taxon>
        <taxon>Agaricomycetidae</taxon>
        <taxon>Boletales</taxon>
        <taxon>Coniophorineae</taxon>
        <taxon>Coniophoraceae</taxon>
        <taxon>Coniophora</taxon>
    </lineage>
</organism>
<feature type="compositionally biased region" description="Polar residues" evidence="16">
    <location>
        <begin position="386"/>
        <end position="407"/>
    </location>
</feature>
<accession>A0A5M3MB96</accession>
<evidence type="ECO:0000313" key="18">
    <source>
        <dbReference type="Proteomes" id="UP000053558"/>
    </source>
</evidence>
<evidence type="ECO:0000256" key="13">
    <source>
        <dbReference type="ARBA" id="ARBA00032789"/>
    </source>
</evidence>
<dbReference type="EMBL" id="JH711586">
    <property type="protein sequence ID" value="EIW76164.1"/>
    <property type="molecule type" value="Genomic_DNA"/>
</dbReference>
<keyword evidence="10" id="KW-0411">Iron-sulfur</keyword>
<evidence type="ECO:0000256" key="14">
    <source>
        <dbReference type="ARBA" id="ARBA00048403"/>
    </source>
</evidence>
<comment type="caution">
    <text evidence="17">The sequence shown here is derived from an EMBL/GenBank/DDBJ whole genome shotgun (WGS) entry which is preliminary data.</text>
</comment>
<feature type="region of interest" description="Disordered" evidence="16">
    <location>
        <begin position="1"/>
        <end position="43"/>
    </location>
</feature>
<dbReference type="GO" id="GO:0046872">
    <property type="term" value="F:metal ion binding"/>
    <property type="evidence" value="ECO:0007669"/>
    <property type="project" value="UniProtKB-KW"/>
</dbReference>
<evidence type="ECO:0000256" key="1">
    <source>
        <dbReference type="ARBA" id="ARBA00001966"/>
    </source>
</evidence>
<feature type="region of interest" description="Disordered" evidence="16">
    <location>
        <begin position="382"/>
        <end position="410"/>
    </location>
</feature>
<comment type="cofactor">
    <cofactor evidence="1">
        <name>[4Fe-4S] cluster</name>
        <dbReference type="ChEBI" id="CHEBI:49883"/>
    </cofactor>
</comment>
<reference evidence="18" key="1">
    <citation type="journal article" date="2012" name="Science">
        <title>The Paleozoic origin of enzymatic lignin decomposition reconstructed from 31 fungal genomes.</title>
        <authorList>
            <person name="Floudas D."/>
            <person name="Binder M."/>
            <person name="Riley R."/>
            <person name="Barry K."/>
            <person name="Blanchette R.A."/>
            <person name="Henrissat B."/>
            <person name="Martinez A.T."/>
            <person name="Otillar R."/>
            <person name="Spatafora J.W."/>
            <person name="Yadav J.S."/>
            <person name="Aerts A."/>
            <person name="Benoit I."/>
            <person name="Boyd A."/>
            <person name="Carlson A."/>
            <person name="Copeland A."/>
            <person name="Coutinho P.M."/>
            <person name="de Vries R.P."/>
            <person name="Ferreira P."/>
            <person name="Findley K."/>
            <person name="Foster B."/>
            <person name="Gaskell J."/>
            <person name="Glotzer D."/>
            <person name="Gorecki P."/>
            <person name="Heitman J."/>
            <person name="Hesse C."/>
            <person name="Hori C."/>
            <person name="Igarashi K."/>
            <person name="Jurgens J.A."/>
            <person name="Kallen N."/>
            <person name="Kersten P."/>
            <person name="Kohler A."/>
            <person name="Kuees U."/>
            <person name="Kumar T.K.A."/>
            <person name="Kuo A."/>
            <person name="LaButti K."/>
            <person name="Larrondo L.F."/>
            <person name="Lindquist E."/>
            <person name="Ling A."/>
            <person name="Lombard V."/>
            <person name="Lucas S."/>
            <person name="Lundell T."/>
            <person name="Martin R."/>
            <person name="McLaughlin D.J."/>
            <person name="Morgenstern I."/>
            <person name="Morin E."/>
            <person name="Murat C."/>
            <person name="Nagy L.G."/>
            <person name="Nolan M."/>
            <person name="Ohm R.A."/>
            <person name="Patyshakuliyeva A."/>
            <person name="Rokas A."/>
            <person name="Ruiz-Duenas F.J."/>
            <person name="Sabat G."/>
            <person name="Salamov A."/>
            <person name="Samejima M."/>
            <person name="Schmutz J."/>
            <person name="Slot J.C."/>
            <person name="St John F."/>
            <person name="Stenlid J."/>
            <person name="Sun H."/>
            <person name="Sun S."/>
            <person name="Syed K."/>
            <person name="Tsang A."/>
            <person name="Wiebenga A."/>
            <person name="Young D."/>
            <person name="Pisabarro A."/>
            <person name="Eastwood D.C."/>
            <person name="Martin F."/>
            <person name="Cullen D."/>
            <person name="Grigoriev I.V."/>
            <person name="Hibbett D.S."/>
        </authorList>
    </citation>
    <scope>NUCLEOTIDE SEQUENCE [LARGE SCALE GENOMIC DNA]</scope>
    <source>
        <strain evidence="18">RWD-64-598 SS2</strain>
    </source>
</reference>
<dbReference type="AlphaFoldDB" id="A0A5M3MB96"/>
<name>A0A5M3MB96_CONPW</name>